<evidence type="ECO:0000259" key="10">
    <source>
        <dbReference type="Pfam" id="PF25084"/>
    </source>
</evidence>
<evidence type="ECO:0000256" key="5">
    <source>
        <dbReference type="ARBA" id="ARBA00022917"/>
    </source>
</evidence>
<keyword evidence="3" id="KW-0963">Cytoplasm</keyword>
<evidence type="ECO:0000313" key="11">
    <source>
        <dbReference type="EMBL" id="KAG0687578.1"/>
    </source>
</evidence>
<comment type="subcellular location">
    <subcellularLocation>
        <location evidence="1">Cytoplasm</location>
        <location evidence="1">Cytosol</location>
    </subcellularLocation>
</comment>
<gene>
    <name evidence="11" type="ORF">C6P40_002166</name>
</gene>
<dbReference type="PANTHER" id="PTHR45989:SF1">
    <property type="entry name" value="TRANSLATION INITIATION FACTOR EIF-2B SUBUNIT GAMMA"/>
    <property type="match status" value="1"/>
</dbReference>
<dbReference type="GO" id="GO:0003743">
    <property type="term" value="F:translation initiation factor activity"/>
    <property type="evidence" value="ECO:0007669"/>
    <property type="project" value="UniProtKB-KW"/>
</dbReference>
<dbReference type="PANTHER" id="PTHR45989">
    <property type="entry name" value="TRANSLATION INITIATION FACTOR EIF-2B SUBUNIT GAMMA"/>
    <property type="match status" value="1"/>
</dbReference>
<evidence type="ECO:0000256" key="2">
    <source>
        <dbReference type="ARBA" id="ARBA00007878"/>
    </source>
</evidence>
<dbReference type="Proteomes" id="UP000697127">
    <property type="component" value="Unassembled WGS sequence"/>
</dbReference>
<dbReference type="InterPro" id="IPR029044">
    <property type="entry name" value="Nucleotide-diphossugar_trans"/>
</dbReference>
<evidence type="ECO:0000256" key="6">
    <source>
        <dbReference type="ARBA" id="ARBA00044196"/>
    </source>
</evidence>
<comment type="caution">
    <text evidence="11">The sequence shown here is derived from an EMBL/GenBank/DDBJ whole genome shotgun (WGS) entry which is preliminary data.</text>
</comment>
<evidence type="ECO:0000256" key="4">
    <source>
        <dbReference type="ARBA" id="ARBA00022540"/>
    </source>
</evidence>
<keyword evidence="4" id="KW-0396">Initiation factor</keyword>
<feature type="compositionally biased region" description="Acidic residues" evidence="9">
    <location>
        <begin position="433"/>
        <end position="469"/>
    </location>
</feature>
<dbReference type="GO" id="GO:0005085">
    <property type="term" value="F:guanyl-nucleotide exchange factor activity"/>
    <property type="evidence" value="ECO:0007669"/>
    <property type="project" value="TreeGrafter"/>
</dbReference>
<sequence>MEFNAVIFCGDGHDLVPLTSPGESRISKALLPVANKPLVEYVLNWCDQAPFKSVTIVTSMKDEKSISEVVNKYENGRDTELRNSSPIKLVTSELTSTGAILNDIFPLNEDNINDPANKKNFLILPCDFITDVPPQVLIEVYRGNSDENIGLSLFYNNTFENVDKKALKSNYTVYSNQENGNMVLLDMYSKDFVTIDKFLKIRTQLLWRYPQTLISTKLLDSFIFFMSWKCRMNINNKTISTINNDVQLKRPINKIKRDLSRNSWKHSNCKSTIGMFALPEGSLFVRCNNLPVYMEMNRYYLKDNAKTNPNKHNNNSKENKNAATIGSDCIIGLNSELGELTNVKRSVIGNNVVIGKKCRISGCILLDGVNIENDVQLENCIIGKDVKMESKCRLVNCNVEGLYTVGKNVNLKGETLKNISLDELSDGALYTSEESEASSELESDEGDSSGYDDEGFEEEEYEDDIFNRV</sequence>
<dbReference type="InterPro" id="IPR056764">
    <property type="entry name" value="LbH_EIF2B3/5"/>
</dbReference>
<evidence type="ECO:0000256" key="9">
    <source>
        <dbReference type="SAM" id="MobiDB-lite"/>
    </source>
</evidence>
<dbReference type="AlphaFoldDB" id="A0A9P6WKV3"/>
<dbReference type="Gene3D" id="2.160.10.10">
    <property type="entry name" value="Hexapeptide repeat proteins"/>
    <property type="match status" value="1"/>
</dbReference>
<proteinExistence type="inferred from homology"/>
<dbReference type="InterPro" id="IPR051960">
    <property type="entry name" value="eIF2B_gamma"/>
</dbReference>
<accession>A0A9P6WKV3</accession>
<comment type="similarity">
    <text evidence="2">Belongs to the eIF-2B gamma/epsilon subunits family.</text>
</comment>
<evidence type="ECO:0000256" key="3">
    <source>
        <dbReference type="ARBA" id="ARBA00022490"/>
    </source>
</evidence>
<evidence type="ECO:0000256" key="8">
    <source>
        <dbReference type="ARBA" id="ARBA00046432"/>
    </source>
</evidence>
<feature type="region of interest" description="Disordered" evidence="9">
    <location>
        <begin position="430"/>
        <end position="469"/>
    </location>
</feature>
<name>A0A9P6WKV3_9ASCO</name>
<dbReference type="GO" id="GO:0005829">
    <property type="term" value="C:cytosol"/>
    <property type="evidence" value="ECO:0007669"/>
    <property type="project" value="UniProtKB-SubCell"/>
</dbReference>
<keyword evidence="5" id="KW-0648">Protein biosynthesis</keyword>
<dbReference type="Gene3D" id="3.90.550.10">
    <property type="entry name" value="Spore Coat Polysaccharide Biosynthesis Protein SpsA, Chain A"/>
    <property type="match status" value="1"/>
</dbReference>
<feature type="domain" description="EIF2B subunit epsilon/gamma LbH" evidence="10">
    <location>
        <begin position="315"/>
        <end position="409"/>
    </location>
</feature>
<reference evidence="11" key="1">
    <citation type="submission" date="2020-11" db="EMBL/GenBank/DDBJ databases">
        <title>Kefir isolates.</title>
        <authorList>
            <person name="Marcisauskas S."/>
            <person name="Kim Y."/>
            <person name="Blasche S."/>
        </authorList>
    </citation>
    <scope>NUCLEOTIDE SEQUENCE</scope>
    <source>
        <strain evidence="11">Olga-1</strain>
    </source>
</reference>
<dbReference type="EMBL" id="PUHW01000242">
    <property type="protein sequence ID" value="KAG0687578.1"/>
    <property type="molecule type" value="Genomic_DNA"/>
</dbReference>
<organism evidence="11 12">
    <name type="scientific">Pichia californica</name>
    <dbReference type="NCBI Taxonomy" id="460514"/>
    <lineage>
        <taxon>Eukaryota</taxon>
        <taxon>Fungi</taxon>
        <taxon>Dikarya</taxon>
        <taxon>Ascomycota</taxon>
        <taxon>Saccharomycotina</taxon>
        <taxon>Pichiomycetes</taxon>
        <taxon>Pichiales</taxon>
        <taxon>Pichiaceae</taxon>
        <taxon>Pichia</taxon>
    </lineage>
</organism>
<keyword evidence="12" id="KW-1185">Reference proteome</keyword>
<evidence type="ECO:0000313" key="12">
    <source>
        <dbReference type="Proteomes" id="UP000697127"/>
    </source>
</evidence>
<dbReference type="GO" id="GO:0005851">
    <property type="term" value="C:eukaryotic translation initiation factor 2B complex"/>
    <property type="evidence" value="ECO:0007669"/>
    <property type="project" value="TreeGrafter"/>
</dbReference>
<dbReference type="GO" id="GO:0002183">
    <property type="term" value="P:cytoplasmic translational initiation"/>
    <property type="evidence" value="ECO:0007669"/>
    <property type="project" value="TreeGrafter"/>
</dbReference>
<protein>
    <recommendedName>
        <fullName evidence="6">Translation initiation factor eIF2B subunit gamma</fullName>
    </recommendedName>
    <alternativeName>
        <fullName evidence="7">eIF2B GDP-GTP exchange factor subunit gamma</fullName>
    </alternativeName>
</protein>
<dbReference type="CDD" id="cd04652">
    <property type="entry name" value="LbH_eIF2B_gamma_C"/>
    <property type="match status" value="1"/>
</dbReference>
<dbReference type="Pfam" id="PF25084">
    <property type="entry name" value="LbH_EIF2B"/>
    <property type="match status" value="1"/>
</dbReference>
<dbReference type="SUPFAM" id="SSF53448">
    <property type="entry name" value="Nucleotide-diphospho-sugar transferases"/>
    <property type="match status" value="1"/>
</dbReference>
<comment type="subunit">
    <text evidence="8">Component of the translation initiation factor 2B (eIF2B) complex which is a heterodecamer of two sets of five different subunits: alpha, beta, gamma, delta and epsilon. Subunits alpha, beta and delta comprise a regulatory subcomplex and subunits epsilon and gamma comprise a catalytic subcomplex. Within the complex, the hexameric regulatory complex resides at the center, with the two heterodimeric catalytic subcomplexes bound on opposite sides.</text>
</comment>
<evidence type="ECO:0000256" key="7">
    <source>
        <dbReference type="ARBA" id="ARBA00044229"/>
    </source>
</evidence>
<evidence type="ECO:0000256" key="1">
    <source>
        <dbReference type="ARBA" id="ARBA00004514"/>
    </source>
</evidence>